<evidence type="ECO:0000313" key="1">
    <source>
        <dbReference type="EMBL" id="MBS0124375.1"/>
    </source>
</evidence>
<dbReference type="EMBL" id="JAGTUU010000003">
    <property type="protein sequence ID" value="MBS0124375.1"/>
    <property type="molecule type" value="Genomic_DNA"/>
</dbReference>
<keyword evidence="2" id="KW-1185">Reference proteome</keyword>
<name>A0A8J7WB91_9RHOB</name>
<dbReference type="Proteomes" id="UP000681356">
    <property type="component" value="Unassembled WGS sequence"/>
</dbReference>
<sequence>MAFPNGPLAGGNLLLVMIDRLVQLNPEGQPTSPPNSRYAVLAGLAAPDAGGPPSLFVYRIFASDMSANPYSNSVAAEVARSSATTGPANGGRTRTESWAVSYDGGTLALELSFVSGKAGWGPAEAFPHSAVNPDFSRIYRYDQLVDLAMSTAVGKPLDGTVSLSSSIPELTGIFNGAESLVAIMDVPVYTRQVFLP</sequence>
<reference evidence="1" key="1">
    <citation type="submission" date="2021-04" db="EMBL/GenBank/DDBJ databases">
        <authorList>
            <person name="Yoon J."/>
        </authorList>
    </citation>
    <scope>NUCLEOTIDE SEQUENCE</scope>
    <source>
        <strain evidence="1">KMU-90</strain>
    </source>
</reference>
<comment type="caution">
    <text evidence="1">The sequence shown here is derived from an EMBL/GenBank/DDBJ whole genome shotgun (WGS) entry which is preliminary data.</text>
</comment>
<proteinExistence type="predicted"/>
<accession>A0A8J7WB91</accession>
<gene>
    <name evidence="1" type="ORF">KB874_09515</name>
</gene>
<evidence type="ECO:0000313" key="2">
    <source>
        <dbReference type="Proteomes" id="UP000681356"/>
    </source>
</evidence>
<organism evidence="1 2">
    <name type="scientific">Thetidibacter halocola</name>
    <dbReference type="NCBI Taxonomy" id="2827239"/>
    <lineage>
        <taxon>Bacteria</taxon>
        <taxon>Pseudomonadati</taxon>
        <taxon>Pseudomonadota</taxon>
        <taxon>Alphaproteobacteria</taxon>
        <taxon>Rhodobacterales</taxon>
        <taxon>Roseobacteraceae</taxon>
        <taxon>Thetidibacter</taxon>
    </lineage>
</organism>
<protein>
    <submittedName>
        <fullName evidence="1">Uncharacterized protein</fullName>
    </submittedName>
</protein>
<dbReference type="AlphaFoldDB" id="A0A8J7WB91"/>